<feature type="domain" description="PPIase FKBP-type" evidence="7">
    <location>
        <begin position="146"/>
        <end position="251"/>
    </location>
</feature>
<feature type="region of interest" description="Disordered" evidence="5">
    <location>
        <begin position="266"/>
        <end position="351"/>
    </location>
</feature>
<evidence type="ECO:0000256" key="6">
    <source>
        <dbReference type="SAM" id="SignalP"/>
    </source>
</evidence>
<feature type="signal peptide" evidence="6">
    <location>
        <begin position="1"/>
        <end position="21"/>
    </location>
</feature>
<evidence type="ECO:0000256" key="2">
    <source>
        <dbReference type="ARBA" id="ARBA00013194"/>
    </source>
</evidence>
<accession>A0A2T1N862</accession>
<organism evidence="8 9">
    <name type="scientific">Aurantibacter aestuarii</name>
    <dbReference type="NCBI Taxonomy" id="1266046"/>
    <lineage>
        <taxon>Bacteria</taxon>
        <taxon>Pseudomonadati</taxon>
        <taxon>Bacteroidota</taxon>
        <taxon>Flavobacteriia</taxon>
        <taxon>Flavobacteriales</taxon>
        <taxon>Flavobacteriaceae</taxon>
        <taxon>Aurantibacter</taxon>
    </lineage>
</organism>
<proteinExistence type="predicted"/>
<feature type="chain" id="PRO_5015622180" description="peptidylprolyl isomerase" evidence="6">
    <location>
        <begin position="22"/>
        <end position="351"/>
    </location>
</feature>
<evidence type="ECO:0000256" key="4">
    <source>
        <dbReference type="PROSITE-ProRule" id="PRU00277"/>
    </source>
</evidence>
<sequence>MKLSKITILGLVLFTFFTACKKDDDTAEPIPDRDRSEVYAEDLVEIENFLETHYYNYEEFQNNSTYSDTSTSPVSNTENDTFEIEYFEITDTTPPGTLSLMDMLNNDPSVTSNVLKFKMVTDNQGIEYKLYYLVVREGLGSALHQLDRAIVSYKGILSDETSFDSSPLPFSFNLTALGAAPGVVPGFREGLISFKTAETFTEDTSDGTVVYHNHGIGAVFIPSGLGYFSAPVGNIPPYSPIFFNFNLIDRNDTDYDVDNIPSHLEDLNGNGNGFDEDTDGDNLSNFFDNDDDGDGVLTRDEDLEDTDLNVDSDGDGDPTNDRNGDGNPLNDDTDGDGIPNYLDADTVISRL</sequence>
<comment type="caution">
    <text evidence="8">The sequence shown here is derived from an EMBL/GenBank/DDBJ whole genome shotgun (WGS) entry which is preliminary data.</text>
</comment>
<evidence type="ECO:0000256" key="3">
    <source>
        <dbReference type="ARBA" id="ARBA00023110"/>
    </source>
</evidence>
<keyword evidence="3 4" id="KW-0697">Rotamase</keyword>
<feature type="compositionally biased region" description="Acidic residues" evidence="5">
    <location>
        <begin position="301"/>
        <end position="318"/>
    </location>
</feature>
<evidence type="ECO:0000256" key="5">
    <source>
        <dbReference type="SAM" id="MobiDB-lite"/>
    </source>
</evidence>
<dbReference type="Gene3D" id="3.10.50.40">
    <property type="match status" value="1"/>
</dbReference>
<evidence type="ECO:0000259" key="7">
    <source>
        <dbReference type="PROSITE" id="PS50059"/>
    </source>
</evidence>
<dbReference type="EMBL" id="PXOQ01000009">
    <property type="protein sequence ID" value="PSG88032.1"/>
    <property type="molecule type" value="Genomic_DNA"/>
</dbReference>
<dbReference type="InterPro" id="IPR046357">
    <property type="entry name" value="PPIase_dom_sf"/>
</dbReference>
<dbReference type="SUPFAM" id="SSF54534">
    <property type="entry name" value="FKBP-like"/>
    <property type="match status" value="1"/>
</dbReference>
<keyword evidence="9" id="KW-1185">Reference proteome</keyword>
<evidence type="ECO:0000313" key="8">
    <source>
        <dbReference type="EMBL" id="PSG88032.1"/>
    </source>
</evidence>
<keyword evidence="6" id="KW-0732">Signal</keyword>
<dbReference type="OrthoDB" id="1424215at2"/>
<protein>
    <recommendedName>
        <fullName evidence="2 4">peptidylprolyl isomerase</fullName>
        <ecNumber evidence="2 4">5.2.1.8</ecNumber>
    </recommendedName>
</protein>
<reference evidence="8 9" key="1">
    <citation type="submission" date="2018-03" db="EMBL/GenBank/DDBJ databases">
        <title>Mesoflavibacter sp. HG37 and Mesoflavibacter sp. HG96 sp.nov., two marine bacteria isolated from seawater of Western Pacific Ocean.</title>
        <authorList>
            <person name="Cheng H."/>
            <person name="Wu Y.-H."/>
            <person name="Guo L.-L."/>
            <person name="Xu X.-W."/>
        </authorList>
    </citation>
    <scope>NUCLEOTIDE SEQUENCE [LARGE SCALE GENOMIC DNA]</scope>
    <source>
        <strain evidence="8 9">KCTC 32269</strain>
    </source>
</reference>
<dbReference type="AlphaFoldDB" id="A0A2T1N862"/>
<dbReference type="PROSITE" id="PS50059">
    <property type="entry name" value="FKBP_PPIASE"/>
    <property type="match status" value="1"/>
</dbReference>
<comment type="catalytic activity">
    <reaction evidence="1 4">
        <text>[protein]-peptidylproline (omega=180) = [protein]-peptidylproline (omega=0)</text>
        <dbReference type="Rhea" id="RHEA:16237"/>
        <dbReference type="Rhea" id="RHEA-COMP:10747"/>
        <dbReference type="Rhea" id="RHEA-COMP:10748"/>
        <dbReference type="ChEBI" id="CHEBI:83833"/>
        <dbReference type="ChEBI" id="CHEBI:83834"/>
        <dbReference type="EC" id="5.2.1.8"/>
    </reaction>
</comment>
<dbReference type="GO" id="GO:0003755">
    <property type="term" value="F:peptidyl-prolyl cis-trans isomerase activity"/>
    <property type="evidence" value="ECO:0007669"/>
    <property type="project" value="UniProtKB-KW"/>
</dbReference>
<dbReference type="InterPro" id="IPR001179">
    <property type="entry name" value="PPIase_FKBP_dom"/>
</dbReference>
<evidence type="ECO:0000256" key="1">
    <source>
        <dbReference type="ARBA" id="ARBA00000971"/>
    </source>
</evidence>
<dbReference type="PROSITE" id="PS51257">
    <property type="entry name" value="PROKAR_LIPOPROTEIN"/>
    <property type="match status" value="1"/>
</dbReference>
<dbReference type="RefSeq" id="WP_106463170.1">
    <property type="nucleotide sequence ID" value="NZ_PXOQ01000009.1"/>
</dbReference>
<gene>
    <name evidence="8" type="ORF">C7H52_06935</name>
</gene>
<keyword evidence="4" id="KW-0413">Isomerase</keyword>
<name>A0A2T1N862_9FLAO</name>
<dbReference type="Proteomes" id="UP000238426">
    <property type="component" value="Unassembled WGS sequence"/>
</dbReference>
<dbReference type="EC" id="5.2.1.8" evidence="2 4"/>
<evidence type="ECO:0000313" key="9">
    <source>
        <dbReference type="Proteomes" id="UP000238426"/>
    </source>
</evidence>